<reference evidence="2 3" key="1">
    <citation type="journal article" date="2019" name="Commun. Biol.">
        <title>The bagworm genome reveals a unique fibroin gene that provides high tensile strength.</title>
        <authorList>
            <person name="Kono N."/>
            <person name="Nakamura H."/>
            <person name="Ohtoshi R."/>
            <person name="Tomita M."/>
            <person name="Numata K."/>
            <person name="Arakawa K."/>
        </authorList>
    </citation>
    <scope>NUCLEOTIDE SEQUENCE [LARGE SCALE GENOMIC DNA]</scope>
</reference>
<protein>
    <submittedName>
        <fullName evidence="2">Uncharacterized protein</fullName>
    </submittedName>
</protein>
<sequence>MTTRRAPTGARALTPAIVSAHSTPFGGRVRGRSPAGWRRYTRPKRCYPRRTSARGPGASIFYPNAMTNQTDGTEDRRRAAGGGRPLRALDDRWRNIVVFGSRQLTTAVPMHTRHVHADIVSVRVGATAHRARGGRCGT</sequence>
<feature type="region of interest" description="Disordered" evidence="1">
    <location>
        <begin position="47"/>
        <end position="85"/>
    </location>
</feature>
<dbReference type="EMBL" id="BGZK01000154">
    <property type="protein sequence ID" value="GBP23820.1"/>
    <property type="molecule type" value="Genomic_DNA"/>
</dbReference>
<proteinExistence type="predicted"/>
<dbReference type="AlphaFoldDB" id="A0A4C1UCG7"/>
<accession>A0A4C1UCG7</accession>
<evidence type="ECO:0000313" key="3">
    <source>
        <dbReference type="Proteomes" id="UP000299102"/>
    </source>
</evidence>
<gene>
    <name evidence="2" type="ORF">EVAR_86195_1</name>
</gene>
<dbReference type="Proteomes" id="UP000299102">
    <property type="component" value="Unassembled WGS sequence"/>
</dbReference>
<organism evidence="2 3">
    <name type="scientific">Eumeta variegata</name>
    <name type="common">Bagworm moth</name>
    <name type="synonym">Eumeta japonica</name>
    <dbReference type="NCBI Taxonomy" id="151549"/>
    <lineage>
        <taxon>Eukaryota</taxon>
        <taxon>Metazoa</taxon>
        <taxon>Ecdysozoa</taxon>
        <taxon>Arthropoda</taxon>
        <taxon>Hexapoda</taxon>
        <taxon>Insecta</taxon>
        <taxon>Pterygota</taxon>
        <taxon>Neoptera</taxon>
        <taxon>Endopterygota</taxon>
        <taxon>Lepidoptera</taxon>
        <taxon>Glossata</taxon>
        <taxon>Ditrysia</taxon>
        <taxon>Tineoidea</taxon>
        <taxon>Psychidae</taxon>
        <taxon>Oiketicinae</taxon>
        <taxon>Eumeta</taxon>
    </lineage>
</organism>
<keyword evidence="3" id="KW-1185">Reference proteome</keyword>
<evidence type="ECO:0000313" key="2">
    <source>
        <dbReference type="EMBL" id="GBP23820.1"/>
    </source>
</evidence>
<name>A0A4C1UCG7_EUMVA</name>
<evidence type="ECO:0000256" key="1">
    <source>
        <dbReference type="SAM" id="MobiDB-lite"/>
    </source>
</evidence>
<comment type="caution">
    <text evidence="2">The sequence shown here is derived from an EMBL/GenBank/DDBJ whole genome shotgun (WGS) entry which is preliminary data.</text>
</comment>